<dbReference type="EMBL" id="JADGLW010000006">
    <property type="protein sequence ID" value="MBF0754327.1"/>
    <property type="molecule type" value="Genomic_DNA"/>
</dbReference>
<comment type="caution">
    <text evidence="1">The sequence shown here is derived from an EMBL/GenBank/DDBJ whole genome shotgun (WGS) entry which is preliminary data.</text>
</comment>
<proteinExistence type="predicted"/>
<organism evidence="1 2">
    <name type="scientific">Jeotgalicoccus nanhaiensis</name>
    <dbReference type="NCBI Taxonomy" id="568603"/>
    <lineage>
        <taxon>Bacteria</taxon>
        <taxon>Bacillati</taxon>
        <taxon>Bacillota</taxon>
        <taxon>Bacilli</taxon>
        <taxon>Bacillales</taxon>
        <taxon>Staphylococcaceae</taxon>
        <taxon>Jeotgalicoccus</taxon>
    </lineage>
</organism>
<evidence type="ECO:0000313" key="1">
    <source>
        <dbReference type="EMBL" id="MBF0754327.1"/>
    </source>
</evidence>
<protein>
    <submittedName>
        <fullName evidence="1">Uncharacterized protein</fullName>
    </submittedName>
</protein>
<dbReference type="Proteomes" id="UP000647980">
    <property type="component" value="Unassembled WGS sequence"/>
</dbReference>
<gene>
    <name evidence="1" type="ORF">IR135_08630</name>
</gene>
<name>A0ABR9XZJ7_9STAP</name>
<sequence length="49" mass="5716">MIISDKLTAEVRMQEYKEIAYNNSILTEKKSDERIKRPFLSKLISALSL</sequence>
<dbReference type="RefSeq" id="WP_167753400.1">
    <property type="nucleotide sequence ID" value="NZ_JADGLW010000006.1"/>
</dbReference>
<reference evidence="1 2" key="1">
    <citation type="submission" date="2020-10" db="EMBL/GenBank/DDBJ databases">
        <title>Mouse Oral microbiota.</title>
        <authorList>
            <person name="Joseph S."/>
            <person name="Aduse-Opoku J."/>
        </authorList>
    </citation>
    <scope>NUCLEOTIDE SEQUENCE [LARGE SCALE GENOMIC DNA]</scope>
    <source>
        <strain evidence="1 2">19428wE5_W307</strain>
    </source>
</reference>
<accession>A0ABR9XZJ7</accession>
<evidence type="ECO:0000313" key="2">
    <source>
        <dbReference type="Proteomes" id="UP000647980"/>
    </source>
</evidence>
<keyword evidence="2" id="KW-1185">Reference proteome</keyword>